<evidence type="ECO:0000313" key="7">
    <source>
        <dbReference type="Proteomes" id="UP000323824"/>
    </source>
</evidence>
<evidence type="ECO:0000313" key="6">
    <source>
        <dbReference type="EMBL" id="QEN05604.1"/>
    </source>
</evidence>
<dbReference type="Gene3D" id="2.30.30.30">
    <property type="match status" value="1"/>
</dbReference>
<evidence type="ECO:0000259" key="5">
    <source>
        <dbReference type="SMART" id="SM00739"/>
    </source>
</evidence>
<feature type="domain" description="NusG-like N-terminal" evidence="4">
    <location>
        <begin position="1"/>
        <end position="102"/>
    </location>
</feature>
<dbReference type="InterPro" id="IPR005824">
    <property type="entry name" value="KOW"/>
</dbReference>
<dbReference type="InterPro" id="IPR008991">
    <property type="entry name" value="Translation_prot_SH3-like_sf"/>
</dbReference>
<dbReference type="AlphaFoldDB" id="A0A5C1QG70"/>
<dbReference type="EMBL" id="CP035807">
    <property type="protein sequence ID" value="QEN05604.1"/>
    <property type="molecule type" value="Genomic_DNA"/>
</dbReference>
<sequence>MNYYVLQVVTGTENKVKDSLSSLDVINPERKLIIRRKGKKLNEVKSIFPGYIFLKTKENIDNVTLQLLKDTKNVVKILNSYKDPIPLCCNQLDLIKPLLNPNFKAELSNVNFNKDDKIVVINGPLKELEGQIIKVDKRKQRATVQIEMYNKVHKINFSYIDISK</sequence>
<dbReference type="InterPro" id="IPR014722">
    <property type="entry name" value="Rib_uL2_dom2"/>
</dbReference>
<evidence type="ECO:0000256" key="1">
    <source>
        <dbReference type="ARBA" id="ARBA00022814"/>
    </source>
</evidence>
<proteinExistence type="predicted"/>
<keyword evidence="1" id="KW-0889">Transcription antitermination</keyword>
<dbReference type="CDD" id="cd08000">
    <property type="entry name" value="NGN"/>
    <property type="match status" value="1"/>
</dbReference>
<keyword evidence="3" id="KW-0804">Transcription</keyword>
<feature type="domain" description="KOW" evidence="5">
    <location>
        <begin position="111"/>
        <end position="138"/>
    </location>
</feature>
<name>A0A5C1QG70_9SPIO</name>
<dbReference type="Gene3D" id="3.30.70.940">
    <property type="entry name" value="NusG, N-terminal domain"/>
    <property type="match status" value="1"/>
</dbReference>
<evidence type="ECO:0000259" key="4">
    <source>
        <dbReference type="SMART" id="SM00738"/>
    </source>
</evidence>
<dbReference type="Pfam" id="PF00467">
    <property type="entry name" value="KOW"/>
    <property type="match status" value="1"/>
</dbReference>
<dbReference type="PANTHER" id="PTHR30265:SF4">
    <property type="entry name" value="KOW MOTIF FAMILY PROTEIN, EXPRESSED"/>
    <property type="match status" value="1"/>
</dbReference>
<dbReference type="SMART" id="SM00739">
    <property type="entry name" value="KOW"/>
    <property type="match status" value="1"/>
</dbReference>
<evidence type="ECO:0000256" key="2">
    <source>
        <dbReference type="ARBA" id="ARBA00023015"/>
    </source>
</evidence>
<dbReference type="GO" id="GO:0031564">
    <property type="term" value="P:transcription antitermination"/>
    <property type="evidence" value="ECO:0007669"/>
    <property type="project" value="UniProtKB-KW"/>
</dbReference>
<dbReference type="KEGG" id="sper:EW093_13070"/>
<keyword evidence="7" id="KW-1185">Reference proteome</keyword>
<dbReference type="SMART" id="SM00738">
    <property type="entry name" value="NGN"/>
    <property type="match status" value="1"/>
</dbReference>
<dbReference type="InterPro" id="IPR006645">
    <property type="entry name" value="NGN-like_dom"/>
</dbReference>
<gene>
    <name evidence="6" type="ORF">EW093_13070</name>
</gene>
<reference evidence="6 7" key="1">
    <citation type="submission" date="2019-02" db="EMBL/GenBank/DDBJ databases">
        <authorList>
            <person name="Fomenkov A."/>
            <person name="Dubinina G."/>
            <person name="Grabovich M."/>
            <person name="Vincze T."/>
            <person name="Roberts R.J."/>
        </authorList>
    </citation>
    <scope>NUCLEOTIDE SEQUENCE [LARGE SCALE GENOMIC DNA]</scope>
    <source>
        <strain evidence="6 7">P</strain>
    </source>
</reference>
<dbReference type="Pfam" id="PF02357">
    <property type="entry name" value="NusG"/>
    <property type="match status" value="1"/>
</dbReference>
<dbReference type="PANTHER" id="PTHR30265">
    <property type="entry name" value="RHO-INTERACTING TRANSCRIPTION TERMINATION FACTOR NUSG"/>
    <property type="match status" value="1"/>
</dbReference>
<keyword evidence="2" id="KW-0805">Transcription regulation</keyword>
<reference evidence="6 7" key="2">
    <citation type="submission" date="2019-09" db="EMBL/GenBank/DDBJ databases">
        <title>Complete Genome Sequence and Methylome Analysis of free living Spirochaetas.</title>
        <authorList>
            <person name="Leshcheva N."/>
            <person name="Mikheeva N."/>
        </authorList>
    </citation>
    <scope>NUCLEOTIDE SEQUENCE [LARGE SCALE GENOMIC DNA]</scope>
    <source>
        <strain evidence="6 7">P</strain>
    </source>
</reference>
<protein>
    <recommendedName>
        <fullName evidence="8">Transcription termination/antitermination protein NusG</fullName>
    </recommendedName>
</protein>
<accession>A0A5C1QG70</accession>
<dbReference type="SUPFAM" id="SSF50104">
    <property type="entry name" value="Translation proteins SH3-like domain"/>
    <property type="match status" value="1"/>
</dbReference>
<dbReference type="OrthoDB" id="1681764at2"/>
<dbReference type="SUPFAM" id="SSF82679">
    <property type="entry name" value="N-utilization substance G protein NusG, N-terminal domain"/>
    <property type="match status" value="1"/>
</dbReference>
<dbReference type="InterPro" id="IPR043425">
    <property type="entry name" value="NusG-like"/>
</dbReference>
<dbReference type="CDD" id="cd06091">
    <property type="entry name" value="KOW_NusG"/>
    <property type="match status" value="1"/>
</dbReference>
<dbReference type="Proteomes" id="UP000323824">
    <property type="component" value="Chromosome"/>
</dbReference>
<evidence type="ECO:0008006" key="8">
    <source>
        <dbReference type="Google" id="ProtNLM"/>
    </source>
</evidence>
<dbReference type="RefSeq" id="WP_149568840.1">
    <property type="nucleotide sequence ID" value="NZ_CP035807.1"/>
</dbReference>
<dbReference type="InterPro" id="IPR036735">
    <property type="entry name" value="NGN_dom_sf"/>
</dbReference>
<evidence type="ECO:0000256" key="3">
    <source>
        <dbReference type="ARBA" id="ARBA00023163"/>
    </source>
</evidence>
<organism evidence="6 7">
    <name type="scientific">Thiospirochaeta perfilievii</name>
    <dbReference type="NCBI Taxonomy" id="252967"/>
    <lineage>
        <taxon>Bacteria</taxon>
        <taxon>Pseudomonadati</taxon>
        <taxon>Spirochaetota</taxon>
        <taxon>Spirochaetia</taxon>
        <taxon>Spirochaetales</taxon>
        <taxon>Spirochaetaceae</taxon>
        <taxon>Thiospirochaeta</taxon>
    </lineage>
</organism>
<dbReference type="GO" id="GO:0006354">
    <property type="term" value="P:DNA-templated transcription elongation"/>
    <property type="evidence" value="ECO:0007669"/>
    <property type="project" value="InterPro"/>
</dbReference>